<dbReference type="PATRIC" id="fig|1600.4.peg.561"/>
<dbReference type="InterPro" id="IPR019988">
    <property type="entry name" value="GTP-bd_ribosome_bgen_YqeH"/>
</dbReference>
<dbReference type="InterPro" id="IPR027417">
    <property type="entry name" value="P-loop_NTPase"/>
</dbReference>
<name>A0A0D6A287_9LACO</name>
<dbReference type="PANTHER" id="PTHR46406:SF1">
    <property type="entry name" value="NITRIC OXIDE-ASSOCIATED PROTEIN 1"/>
    <property type="match status" value="1"/>
</dbReference>
<evidence type="ECO:0000313" key="4">
    <source>
        <dbReference type="Proteomes" id="UP000035709"/>
    </source>
</evidence>
<dbReference type="InterPro" id="IPR052807">
    <property type="entry name" value="Mito_transl_resp_regulator"/>
</dbReference>
<dbReference type="PANTHER" id="PTHR46406">
    <property type="entry name" value="NITRIC OXIDE-ASSOCIATED PROTEIN 1"/>
    <property type="match status" value="1"/>
</dbReference>
<dbReference type="AlphaFoldDB" id="A0A0D6A287"/>
<dbReference type="Pfam" id="PF21516">
    <property type="entry name" value="YqeH-like_C"/>
    <property type="match status" value="1"/>
</dbReference>
<dbReference type="Proteomes" id="UP000325393">
    <property type="component" value="Chromosome"/>
</dbReference>
<dbReference type="OrthoDB" id="9773841at2"/>
<proteinExistence type="predicted"/>
<reference evidence="2 4" key="1">
    <citation type="submission" date="2015-03" db="EMBL/GenBank/DDBJ databases">
        <title>Complete genome sequence of Lactobacillus acetotolerans NBRC 13120.</title>
        <authorList>
            <person name="Toh H."/>
            <person name="Morita H."/>
            <person name="Fujita N."/>
        </authorList>
    </citation>
    <scope>NUCLEOTIDE SEQUENCE [LARGE SCALE GENOMIC DNA]</scope>
    <source>
        <strain evidence="2 4">NBRC 13120</strain>
    </source>
</reference>
<dbReference type="STRING" id="1600.LBAT_0549"/>
<organism evidence="2 4">
    <name type="scientific">Lactobacillus acetotolerans</name>
    <dbReference type="NCBI Taxonomy" id="1600"/>
    <lineage>
        <taxon>Bacteria</taxon>
        <taxon>Bacillati</taxon>
        <taxon>Bacillota</taxon>
        <taxon>Bacilli</taxon>
        <taxon>Lactobacillales</taxon>
        <taxon>Lactobacillaceae</taxon>
        <taxon>Lactobacillus</taxon>
    </lineage>
</organism>
<reference evidence="3 5" key="2">
    <citation type="submission" date="2019-09" db="EMBL/GenBank/DDBJ databases">
        <title>Genome sequencing of Lactobacillus acetotolerans.</title>
        <authorList>
            <person name="Kim K."/>
        </authorList>
    </citation>
    <scope>NUCLEOTIDE SEQUENCE [LARGE SCALE GENOMIC DNA]</scope>
    <source>
        <strain evidence="3 5">LA749</strain>
    </source>
</reference>
<keyword evidence="4" id="KW-1185">Reference proteome</keyword>
<evidence type="ECO:0000313" key="2">
    <source>
        <dbReference type="EMBL" id="BAQ56938.1"/>
    </source>
</evidence>
<dbReference type="GeneID" id="78211944"/>
<evidence type="ECO:0000313" key="5">
    <source>
        <dbReference type="Proteomes" id="UP000325393"/>
    </source>
</evidence>
<feature type="domain" description="CP-type G" evidence="1">
    <location>
        <begin position="62"/>
        <end position="229"/>
    </location>
</feature>
<accession>A0A0D6A287</accession>
<dbReference type="EMBL" id="CP044496">
    <property type="protein sequence ID" value="QFG51011.1"/>
    <property type="molecule type" value="Genomic_DNA"/>
</dbReference>
<protein>
    <submittedName>
        <fullName evidence="2">GTP-binding protein</fullName>
    </submittedName>
    <submittedName>
        <fullName evidence="3">Ribosome biogenesis GTPase YqeH</fullName>
    </submittedName>
</protein>
<dbReference type="EMBL" id="AP014808">
    <property type="protein sequence ID" value="BAQ56938.1"/>
    <property type="molecule type" value="Genomic_DNA"/>
</dbReference>
<dbReference type="KEGG" id="lae:LBAT_0549"/>
<evidence type="ECO:0000259" key="1">
    <source>
        <dbReference type="PROSITE" id="PS51721"/>
    </source>
</evidence>
<dbReference type="RefSeq" id="WP_056970445.1">
    <property type="nucleotide sequence ID" value="NZ_AP014808.1"/>
</dbReference>
<dbReference type="InterPro" id="IPR006073">
    <property type="entry name" value="GTP-bd"/>
</dbReference>
<dbReference type="SUPFAM" id="SSF52540">
    <property type="entry name" value="P-loop containing nucleoside triphosphate hydrolases"/>
    <property type="match status" value="1"/>
</dbReference>
<dbReference type="Pfam" id="PF01926">
    <property type="entry name" value="MMR_HSR1"/>
    <property type="match status" value="1"/>
</dbReference>
<dbReference type="PROSITE" id="PS51721">
    <property type="entry name" value="G_CP"/>
    <property type="match status" value="1"/>
</dbReference>
<dbReference type="GO" id="GO:0005525">
    <property type="term" value="F:GTP binding"/>
    <property type="evidence" value="ECO:0007669"/>
    <property type="project" value="InterPro"/>
</dbReference>
<dbReference type="InterPro" id="IPR048422">
    <property type="entry name" value="NOA1/YqeH-like_C"/>
</dbReference>
<dbReference type="NCBIfam" id="TIGR03597">
    <property type="entry name" value="GTPase_YqeH"/>
    <property type="match status" value="1"/>
</dbReference>
<dbReference type="Proteomes" id="UP000035709">
    <property type="component" value="Chromosome"/>
</dbReference>
<dbReference type="Gene3D" id="3.40.50.300">
    <property type="entry name" value="P-loop containing nucleotide triphosphate hydrolases"/>
    <property type="match status" value="1"/>
</dbReference>
<sequence length="369" mass="41417">MDEDIICIGCGATLQSNDPKKAGYLPASALKKAEKDESNDVYCQRCFRLRHYNEIMPVKINNDEFLALLNSLASKKALIVNVVDLFDFTNSLLSSLKRFIGDNEFILVGNKFDLFPKDSRQSKIKDWMRQEANRVGLFPKKIFLVSAVKKRNLDDLISYLDGKSRNQDVYFVGTTNVGKSTLINAIIDQMGDVQNLITTSRFPGTTLDRIEIPLENGHSLIDTPGIMTDNQLATKISPKDLEIISPQKPLKPVTFQIKLGNTIFLGGLGRIDYLQGRETSFTVYVARGVYVHRTKTENADEFYQKHVGELLTPPTKGEKVEPLKGQEFHTDYKSDLLFGGIGFVTVPEDCLVKTYTPNKIGLGIRRALI</sequence>
<dbReference type="CDD" id="cd01855">
    <property type="entry name" value="YqeH"/>
    <property type="match status" value="1"/>
</dbReference>
<dbReference type="InterPro" id="IPR030378">
    <property type="entry name" value="G_CP_dom"/>
</dbReference>
<gene>
    <name evidence="3" type="primary">yqeH</name>
    <name evidence="3" type="ORF">LA749_02980</name>
    <name evidence="2" type="ORF">LBAT_0549</name>
</gene>
<evidence type="ECO:0000313" key="3">
    <source>
        <dbReference type="EMBL" id="QFG51011.1"/>
    </source>
</evidence>